<dbReference type="AlphaFoldDB" id="A0A0F8Z2W2"/>
<evidence type="ECO:0000313" key="1">
    <source>
        <dbReference type="EMBL" id="KKK88023.1"/>
    </source>
</evidence>
<organism evidence="1">
    <name type="scientific">marine sediment metagenome</name>
    <dbReference type="NCBI Taxonomy" id="412755"/>
    <lineage>
        <taxon>unclassified sequences</taxon>
        <taxon>metagenomes</taxon>
        <taxon>ecological metagenomes</taxon>
    </lineage>
</organism>
<gene>
    <name evidence="1" type="ORF">LCGC14_2747370</name>
</gene>
<feature type="non-terminal residue" evidence="1">
    <location>
        <position position="1"/>
    </location>
</feature>
<protein>
    <submittedName>
        <fullName evidence="1">Uncharacterized protein</fullName>
    </submittedName>
</protein>
<dbReference type="EMBL" id="LAZR01050142">
    <property type="protein sequence ID" value="KKK88023.1"/>
    <property type="molecule type" value="Genomic_DNA"/>
</dbReference>
<comment type="caution">
    <text evidence="1">The sequence shown here is derived from an EMBL/GenBank/DDBJ whole genome shotgun (WGS) entry which is preliminary data.</text>
</comment>
<sequence>LRPCTWPYPIKNNPIKIINLAENKTIPGMLPGGMLPENISITITGNQNFINQINTSDLEIIIDLKDKTHNFTTLITKNNLISKNPNINLERSIKKVMSSELTIKLSRLVKEKIPVLITKPIGEAPKGYQFLDVWPYQLYVTLKGAEEIIKNLKAKGLQLTFNLSDISQNELDIINAANKRGKKDIVSFFIPTVWKKINIPSLSPYPIEIDDPNSKALRLDFIKNDLIPINASIPVALFFPPSTVDKLNPDTITLANNDFLKKINNSNMITTPLLAQGVSEDFINIIKQRMHIVILVESKEEGHKLVWNIQVIIPVELEDQFVNKVLAEETDEQAKEMEPHMREEYQRNIFRSYMHTCRLYISPEKKLNLKITLADNEVHVIPDKL</sequence>
<dbReference type="Gene3D" id="2.170.120.30">
    <property type="match status" value="1"/>
</dbReference>
<name>A0A0F8Z2W2_9ZZZZ</name>
<proteinExistence type="predicted"/>
<reference evidence="1" key="1">
    <citation type="journal article" date="2015" name="Nature">
        <title>Complex archaea that bridge the gap between prokaryotes and eukaryotes.</title>
        <authorList>
            <person name="Spang A."/>
            <person name="Saw J.H."/>
            <person name="Jorgensen S.L."/>
            <person name="Zaremba-Niedzwiedzka K."/>
            <person name="Martijn J."/>
            <person name="Lind A.E."/>
            <person name="van Eijk R."/>
            <person name="Schleper C."/>
            <person name="Guy L."/>
            <person name="Ettema T.J."/>
        </authorList>
    </citation>
    <scope>NUCLEOTIDE SEQUENCE</scope>
</reference>
<accession>A0A0F8Z2W2</accession>